<comment type="subcellular location">
    <subcellularLocation>
        <location evidence="1">Membrane</location>
        <topology evidence="1">Multi-pass membrane protein</topology>
    </subcellularLocation>
</comment>
<accession>A0ABS9RPN8</accession>
<feature type="non-terminal residue" evidence="7">
    <location>
        <position position="1"/>
    </location>
</feature>
<keyword evidence="2" id="KW-0813">Transport</keyword>
<name>A0ABS9RPN8_9FLAO</name>
<keyword evidence="4 6" id="KW-1133">Transmembrane helix</keyword>
<sequence>EHTSFWRLARNPMIWAMALIYAGPSATSTTLSVWQPQLIKAFGGLSNFETGVLSALPFGVASLLMVWWGRSSDRSGERRWHSAGPLILIA</sequence>
<evidence type="ECO:0000256" key="3">
    <source>
        <dbReference type="ARBA" id="ARBA00022692"/>
    </source>
</evidence>
<reference evidence="7" key="1">
    <citation type="submission" date="2022-02" db="EMBL/GenBank/DDBJ databases">
        <title>Aestuariibaculum sp., a marine bacterium isolated from sediment in Guangxi.</title>
        <authorList>
            <person name="Ying J."/>
        </authorList>
    </citation>
    <scope>NUCLEOTIDE SEQUENCE</scope>
    <source>
        <strain evidence="7">L182</strain>
    </source>
</reference>
<dbReference type="InterPro" id="IPR036259">
    <property type="entry name" value="MFS_trans_sf"/>
</dbReference>
<feature type="transmembrane region" description="Helical" evidence="6">
    <location>
        <begin position="51"/>
        <end position="69"/>
    </location>
</feature>
<feature type="non-terminal residue" evidence="7">
    <location>
        <position position="90"/>
    </location>
</feature>
<comment type="caution">
    <text evidence="7">The sequence shown here is derived from an EMBL/GenBank/DDBJ whole genome shotgun (WGS) entry which is preliminary data.</text>
</comment>
<evidence type="ECO:0000256" key="4">
    <source>
        <dbReference type="ARBA" id="ARBA00022989"/>
    </source>
</evidence>
<dbReference type="PANTHER" id="PTHR43791:SF36">
    <property type="entry name" value="TRANSPORTER, PUTATIVE (AFU_ORTHOLOGUE AFUA_6G08340)-RELATED"/>
    <property type="match status" value="1"/>
</dbReference>
<evidence type="ECO:0000256" key="2">
    <source>
        <dbReference type="ARBA" id="ARBA00022448"/>
    </source>
</evidence>
<evidence type="ECO:0000313" key="7">
    <source>
        <dbReference type="EMBL" id="MCH4554284.1"/>
    </source>
</evidence>
<evidence type="ECO:0000256" key="1">
    <source>
        <dbReference type="ARBA" id="ARBA00004141"/>
    </source>
</evidence>
<keyword evidence="8" id="KW-1185">Reference proteome</keyword>
<dbReference type="EMBL" id="JAKVQD010000175">
    <property type="protein sequence ID" value="MCH4554284.1"/>
    <property type="molecule type" value="Genomic_DNA"/>
</dbReference>
<evidence type="ECO:0000256" key="6">
    <source>
        <dbReference type="SAM" id="Phobius"/>
    </source>
</evidence>
<keyword evidence="3 6" id="KW-0812">Transmembrane</keyword>
<evidence type="ECO:0000256" key="5">
    <source>
        <dbReference type="ARBA" id="ARBA00023136"/>
    </source>
</evidence>
<dbReference type="Proteomes" id="UP001156141">
    <property type="component" value="Unassembled WGS sequence"/>
</dbReference>
<dbReference type="PANTHER" id="PTHR43791">
    <property type="entry name" value="PERMEASE-RELATED"/>
    <property type="match status" value="1"/>
</dbReference>
<feature type="transmembrane region" description="Helical" evidence="6">
    <location>
        <begin position="12"/>
        <end position="31"/>
    </location>
</feature>
<organism evidence="7 8">
    <name type="scientific">Aestuariibaculum lutulentum</name>
    <dbReference type="NCBI Taxonomy" id="2920935"/>
    <lineage>
        <taxon>Bacteria</taxon>
        <taxon>Pseudomonadati</taxon>
        <taxon>Bacteroidota</taxon>
        <taxon>Flavobacteriia</taxon>
        <taxon>Flavobacteriales</taxon>
        <taxon>Flavobacteriaceae</taxon>
    </lineage>
</organism>
<dbReference type="Gene3D" id="1.20.1250.20">
    <property type="entry name" value="MFS general substrate transporter like domains"/>
    <property type="match status" value="1"/>
</dbReference>
<proteinExistence type="predicted"/>
<dbReference type="SUPFAM" id="SSF103473">
    <property type="entry name" value="MFS general substrate transporter"/>
    <property type="match status" value="1"/>
</dbReference>
<evidence type="ECO:0000313" key="8">
    <source>
        <dbReference type="Proteomes" id="UP001156141"/>
    </source>
</evidence>
<protein>
    <submittedName>
        <fullName evidence="7">MFS transporter</fullName>
    </submittedName>
</protein>
<gene>
    <name evidence="7" type="ORF">MKW35_16815</name>
</gene>
<keyword evidence="5 6" id="KW-0472">Membrane</keyword>